<sequence length="420" mass="45520">MSAVHQVSARRASRGPSLYTLSFWLLCVSNFLFSASFSMMIPELPAYLTKLGGREYVGLIIALFTFTAGVSRPFSGKITDTVGRVPVMAFGSLVCFLCGFLYPYLITVGGFLTLRLIHGFSTGTKPTATSAYVADVVPADRRGEAMGMLGLFTAMGMSLGPAIGSWLATDFSMNVMFWTSSAFALLSIGILLQMPETLVNRQPFRFGLLRLKKEEIFDKHALPPFIVQLLQAFSSGVILTIISTLSTSLGITNKGLFFTVYTIASLGVRLLFSRTSDRYGRVPVLFISSAILAVSMVLLMLTDSTIWFWAAAICYGMSWGMNTPTLQAWTADLSNEHTRGRAMATVYIALEAGIGLGAVASGWLLNHVASESGIAASFAAAGLLALVAVGYLGWYWQKSRQPVHPHRAEEDETTLLDGEL</sequence>
<feature type="transmembrane region" description="Helical" evidence="4">
    <location>
        <begin position="56"/>
        <end position="75"/>
    </location>
</feature>
<keyword evidence="3 4" id="KW-0472">Membrane</keyword>
<dbReference type="InterPro" id="IPR036259">
    <property type="entry name" value="MFS_trans_sf"/>
</dbReference>
<dbReference type="Proteomes" id="UP000653797">
    <property type="component" value="Unassembled WGS sequence"/>
</dbReference>
<feature type="transmembrane region" description="Helical" evidence="4">
    <location>
        <begin position="23"/>
        <end position="44"/>
    </location>
</feature>
<dbReference type="GO" id="GO:0022857">
    <property type="term" value="F:transmembrane transporter activity"/>
    <property type="evidence" value="ECO:0007669"/>
    <property type="project" value="InterPro"/>
</dbReference>
<evidence type="ECO:0000256" key="1">
    <source>
        <dbReference type="ARBA" id="ARBA00022692"/>
    </source>
</evidence>
<accession>A0A927GE02</accession>
<feature type="transmembrane region" description="Helical" evidence="4">
    <location>
        <begin position="87"/>
        <end position="112"/>
    </location>
</feature>
<reference evidence="6" key="1">
    <citation type="submission" date="2020-09" db="EMBL/GenBank/DDBJ databases">
        <authorList>
            <person name="Kim M.K."/>
        </authorList>
    </citation>
    <scope>NUCLEOTIDE SEQUENCE</scope>
    <source>
        <strain evidence="6">BT704</strain>
    </source>
</reference>
<dbReference type="RefSeq" id="WP_191039836.1">
    <property type="nucleotide sequence ID" value="NZ_JACXAA010000005.1"/>
</dbReference>
<feature type="transmembrane region" description="Helical" evidence="4">
    <location>
        <begin position="255"/>
        <end position="272"/>
    </location>
</feature>
<dbReference type="PANTHER" id="PTHR23531:SF1">
    <property type="entry name" value="QUINOLENE RESISTANCE PROTEIN NORA"/>
    <property type="match status" value="1"/>
</dbReference>
<dbReference type="InterPro" id="IPR052714">
    <property type="entry name" value="MFS_Exporter"/>
</dbReference>
<organism evidence="6 7">
    <name type="scientific">Spirosoma validum</name>
    <dbReference type="NCBI Taxonomy" id="2771355"/>
    <lineage>
        <taxon>Bacteria</taxon>
        <taxon>Pseudomonadati</taxon>
        <taxon>Bacteroidota</taxon>
        <taxon>Cytophagia</taxon>
        <taxon>Cytophagales</taxon>
        <taxon>Cytophagaceae</taxon>
        <taxon>Spirosoma</taxon>
    </lineage>
</organism>
<dbReference type="InterPro" id="IPR011701">
    <property type="entry name" value="MFS"/>
</dbReference>
<evidence type="ECO:0000313" key="6">
    <source>
        <dbReference type="EMBL" id="MBD2754193.1"/>
    </source>
</evidence>
<dbReference type="PANTHER" id="PTHR23531">
    <property type="entry name" value="QUINOLENE RESISTANCE PROTEIN NORA"/>
    <property type="match status" value="1"/>
</dbReference>
<keyword evidence="1 4" id="KW-0812">Transmembrane</keyword>
<dbReference type="PRINTS" id="PR01036">
    <property type="entry name" value="TCRTETB"/>
</dbReference>
<feature type="transmembrane region" description="Helical" evidence="4">
    <location>
        <begin position="307"/>
        <end position="330"/>
    </location>
</feature>
<keyword evidence="7" id="KW-1185">Reference proteome</keyword>
<dbReference type="PROSITE" id="PS50850">
    <property type="entry name" value="MFS"/>
    <property type="match status" value="1"/>
</dbReference>
<feature type="domain" description="Major facilitator superfamily (MFS) profile" evidence="5">
    <location>
        <begin position="22"/>
        <end position="400"/>
    </location>
</feature>
<feature type="transmembrane region" description="Helical" evidence="4">
    <location>
        <begin position="175"/>
        <end position="199"/>
    </location>
</feature>
<dbReference type="SUPFAM" id="SSF103473">
    <property type="entry name" value="MFS general substrate transporter"/>
    <property type="match status" value="1"/>
</dbReference>
<keyword evidence="2 4" id="KW-1133">Transmembrane helix</keyword>
<dbReference type="AlphaFoldDB" id="A0A927GE02"/>
<evidence type="ECO:0000256" key="2">
    <source>
        <dbReference type="ARBA" id="ARBA00022989"/>
    </source>
</evidence>
<evidence type="ECO:0000256" key="3">
    <source>
        <dbReference type="ARBA" id="ARBA00023136"/>
    </source>
</evidence>
<dbReference type="CDD" id="cd17489">
    <property type="entry name" value="MFS_YfcJ_like"/>
    <property type="match status" value="1"/>
</dbReference>
<comment type="caution">
    <text evidence="6">The sequence shown here is derived from an EMBL/GenBank/DDBJ whole genome shotgun (WGS) entry which is preliminary data.</text>
</comment>
<dbReference type="EMBL" id="JACXAA010000005">
    <property type="protein sequence ID" value="MBD2754193.1"/>
    <property type="molecule type" value="Genomic_DNA"/>
</dbReference>
<feature type="transmembrane region" description="Helical" evidence="4">
    <location>
        <begin position="376"/>
        <end position="396"/>
    </location>
</feature>
<dbReference type="Gene3D" id="1.20.1250.20">
    <property type="entry name" value="MFS general substrate transporter like domains"/>
    <property type="match status" value="2"/>
</dbReference>
<name>A0A927GE02_9BACT</name>
<feature type="transmembrane region" description="Helical" evidence="4">
    <location>
        <begin position="149"/>
        <end position="169"/>
    </location>
</feature>
<gene>
    <name evidence="6" type="ORF">IC230_14895</name>
</gene>
<proteinExistence type="predicted"/>
<dbReference type="Pfam" id="PF07690">
    <property type="entry name" value="MFS_1"/>
    <property type="match status" value="2"/>
</dbReference>
<dbReference type="InterPro" id="IPR020846">
    <property type="entry name" value="MFS_dom"/>
</dbReference>
<feature type="transmembrane region" description="Helical" evidence="4">
    <location>
        <begin position="284"/>
        <end position="301"/>
    </location>
</feature>
<evidence type="ECO:0000256" key="4">
    <source>
        <dbReference type="SAM" id="Phobius"/>
    </source>
</evidence>
<evidence type="ECO:0000259" key="5">
    <source>
        <dbReference type="PROSITE" id="PS50850"/>
    </source>
</evidence>
<protein>
    <submittedName>
        <fullName evidence="6">MFS transporter</fullName>
    </submittedName>
</protein>
<feature type="transmembrane region" description="Helical" evidence="4">
    <location>
        <begin position="342"/>
        <end position="364"/>
    </location>
</feature>
<evidence type="ECO:0000313" key="7">
    <source>
        <dbReference type="Proteomes" id="UP000653797"/>
    </source>
</evidence>